<evidence type="ECO:0000313" key="3">
    <source>
        <dbReference type="Proteomes" id="UP000222366"/>
    </source>
</evidence>
<protein>
    <submittedName>
        <fullName evidence="2">Aminobenzoyl-glutamate transporter</fullName>
    </submittedName>
</protein>
<dbReference type="GO" id="GO:0015558">
    <property type="term" value="F:secondary active p-aminobenzoyl-glutamate transmembrane transporter activity"/>
    <property type="evidence" value="ECO:0007669"/>
    <property type="project" value="InterPro"/>
</dbReference>
<keyword evidence="1" id="KW-1133">Transmembrane helix</keyword>
<comment type="caution">
    <text evidence="2">The sequence shown here is derived from an EMBL/GenBank/DDBJ whole genome shotgun (WGS) entry which is preliminary data.</text>
</comment>
<gene>
    <name evidence="2" type="ORF">Xsto_03183</name>
</gene>
<feature type="transmembrane region" description="Helical" evidence="1">
    <location>
        <begin position="265"/>
        <end position="285"/>
    </location>
</feature>
<dbReference type="AlphaFoldDB" id="A0A2D0KLD2"/>
<feature type="transmembrane region" description="Helical" evidence="1">
    <location>
        <begin position="387"/>
        <end position="407"/>
    </location>
</feature>
<reference evidence="2 3" key="1">
    <citation type="journal article" date="2017" name="Nat. Microbiol.">
        <title>Natural product diversity associated with the nematode symbionts Photorhabdus and Xenorhabdus.</title>
        <authorList>
            <person name="Tobias N.J."/>
            <person name="Wolff H."/>
            <person name="Djahanschiri B."/>
            <person name="Grundmann F."/>
            <person name="Kronenwerth M."/>
            <person name="Shi Y.M."/>
            <person name="Simonyi S."/>
            <person name="Grun P."/>
            <person name="Shapiro-Ilan D."/>
            <person name="Pidot S.J."/>
            <person name="Stinear T.P."/>
            <person name="Ebersberger I."/>
            <person name="Bode H.B."/>
        </authorList>
    </citation>
    <scope>NUCLEOTIDE SEQUENCE [LARGE SCALE GENOMIC DNA]</scope>
    <source>
        <strain evidence="2 3">DSM 17904</strain>
    </source>
</reference>
<keyword evidence="3" id="KW-1185">Reference proteome</keyword>
<proteinExistence type="predicted"/>
<feature type="transmembrane region" description="Helical" evidence="1">
    <location>
        <begin position="305"/>
        <end position="327"/>
    </location>
</feature>
<feature type="transmembrane region" description="Helical" evidence="1">
    <location>
        <begin position="444"/>
        <end position="463"/>
    </location>
</feature>
<evidence type="ECO:0000256" key="1">
    <source>
        <dbReference type="SAM" id="Phobius"/>
    </source>
</evidence>
<keyword evidence="1" id="KW-0472">Membrane</keyword>
<accession>A0A2D0KLD2</accession>
<dbReference type="Pfam" id="PF03806">
    <property type="entry name" value="ABG_transport"/>
    <property type="match status" value="1"/>
</dbReference>
<feature type="transmembrane region" description="Helical" evidence="1">
    <location>
        <begin position="85"/>
        <end position="107"/>
    </location>
</feature>
<dbReference type="PANTHER" id="PTHR30282">
    <property type="entry name" value="P-AMINOBENZOYL GLUTAMATE TRANSPORTER"/>
    <property type="match status" value="1"/>
</dbReference>
<sequence length="516" mass="56761">MTTNVYPEKKGFLNRVERIGNVMPGVTMLFVYALIICWLLSFLLSFVNFNYYHPVSKEKIAIVNLFQYEEIILFVTGAVKNFINFPPFGITIVSTLGIGIAESSGFIKTALKKMLSFITPKMLTPTVAFVGIVSHLASDSAYVILMPVSAMMFYACGRHPLAGIATAFAGLAGGFTASYTPSIIDPIMQSFTQDAAQMMAPGYHVNVLCNYFFSLGATFGVILICWFITEKIVEPWLNKNCPVSTNIETDTDKDLEKITPEENRAFRIAGSTVLLLGIGLIALLWPETSPMRAPDGSMTSPKAPIMQIVVPLLFLFFAVPGIVYGYLTKSFTSSRDVVKSMENITQSLIPFIVFVFFAAQFLYSFHHSNLGTLLALSGAELLRTLEMPSGLTVLGVIILTAIINIMITSATSKWAIMAPVLVPMLMAVGISPELTQAAFRVSDSAMNVSTPMFPFYPLILMYCQKYYKNAGIGTLCSMMLPFTIGLLIILTATLYVFWAFDIPIGFDSGYTWHPAQ</sequence>
<feature type="transmembrane region" description="Helical" evidence="1">
    <location>
        <begin position="29"/>
        <end position="49"/>
    </location>
</feature>
<name>A0A2D0KLD2_9GAMM</name>
<feature type="transmembrane region" description="Helical" evidence="1">
    <location>
        <begin position="204"/>
        <end position="229"/>
    </location>
</feature>
<dbReference type="EMBL" id="NJAJ01000033">
    <property type="protein sequence ID" value="PHM64249.1"/>
    <property type="molecule type" value="Genomic_DNA"/>
</dbReference>
<organism evidence="2 3">
    <name type="scientific">Xenorhabdus stockiae</name>
    <dbReference type="NCBI Taxonomy" id="351614"/>
    <lineage>
        <taxon>Bacteria</taxon>
        <taxon>Pseudomonadati</taxon>
        <taxon>Pseudomonadota</taxon>
        <taxon>Gammaproteobacteria</taxon>
        <taxon>Enterobacterales</taxon>
        <taxon>Morganellaceae</taxon>
        <taxon>Xenorhabdus</taxon>
    </lineage>
</organism>
<feature type="transmembrane region" description="Helical" evidence="1">
    <location>
        <begin position="164"/>
        <end position="184"/>
    </location>
</feature>
<dbReference type="Proteomes" id="UP000222366">
    <property type="component" value="Unassembled WGS sequence"/>
</dbReference>
<evidence type="ECO:0000313" key="2">
    <source>
        <dbReference type="EMBL" id="PHM64249.1"/>
    </source>
</evidence>
<feature type="transmembrane region" description="Helical" evidence="1">
    <location>
        <begin position="414"/>
        <end position="432"/>
    </location>
</feature>
<dbReference type="RefSeq" id="WP_099111303.1">
    <property type="nucleotide sequence ID" value="NZ_CAWNRH010000108.1"/>
</dbReference>
<dbReference type="PANTHER" id="PTHR30282:SF1">
    <property type="entry name" value="ABGT FAMILY TRANSPORTER"/>
    <property type="match status" value="1"/>
</dbReference>
<dbReference type="InterPro" id="IPR004697">
    <property type="entry name" value="AbgT"/>
</dbReference>
<feature type="transmembrane region" description="Helical" evidence="1">
    <location>
        <begin position="114"/>
        <end position="134"/>
    </location>
</feature>
<feature type="transmembrane region" description="Helical" evidence="1">
    <location>
        <begin position="140"/>
        <end position="157"/>
    </location>
</feature>
<dbReference type="GO" id="GO:1902604">
    <property type="term" value="P:p-aminobenzoyl-glutamate transmembrane transport"/>
    <property type="evidence" value="ECO:0007669"/>
    <property type="project" value="InterPro"/>
</dbReference>
<keyword evidence="1" id="KW-0812">Transmembrane</keyword>
<feature type="transmembrane region" description="Helical" evidence="1">
    <location>
        <begin position="475"/>
        <end position="498"/>
    </location>
</feature>
<feature type="transmembrane region" description="Helical" evidence="1">
    <location>
        <begin position="348"/>
        <end position="367"/>
    </location>
</feature>